<proteinExistence type="predicted"/>
<evidence type="ECO:0000259" key="2">
    <source>
        <dbReference type="Pfam" id="PF26223"/>
    </source>
</evidence>
<gene>
    <name evidence="3" type="ORF">ACFPJ5_07760</name>
</gene>
<keyword evidence="4" id="KW-1185">Reference proteome</keyword>
<feature type="domain" description="DUF8049" evidence="2">
    <location>
        <begin position="8"/>
        <end position="88"/>
    </location>
</feature>
<name>A0ABD5RA63_9EURY</name>
<reference evidence="3 4" key="1">
    <citation type="journal article" date="2019" name="Int. J. Syst. Evol. Microbiol.">
        <title>The Global Catalogue of Microorganisms (GCM) 10K type strain sequencing project: providing services to taxonomists for standard genome sequencing and annotation.</title>
        <authorList>
            <consortium name="The Broad Institute Genomics Platform"/>
            <consortium name="The Broad Institute Genome Sequencing Center for Infectious Disease"/>
            <person name="Wu L."/>
            <person name="Ma J."/>
        </authorList>
    </citation>
    <scope>NUCLEOTIDE SEQUENCE [LARGE SCALE GENOMIC DNA]</scope>
    <source>
        <strain evidence="3 4">CGMCC 1.12237</strain>
    </source>
</reference>
<evidence type="ECO:0000256" key="1">
    <source>
        <dbReference type="SAM" id="Phobius"/>
    </source>
</evidence>
<dbReference type="AlphaFoldDB" id="A0ABD5RA63"/>
<dbReference type="Pfam" id="PF26223">
    <property type="entry name" value="DUF8049"/>
    <property type="match status" value="1"/>
</dbReference>
<protein>
    <recommendedName>
        <fullName evidence="2">DUF8049 domain-containing protein</fullName>
    </recommendedName>
</protein>
<comment type="caution">
    <text evidence="3">The sequence shown here is derived from an EMBL/GenBank/DDBJ whole genome shotgun (WGS) entry which is preliminary data.</text>
</comment>
<organism evidence="3 4">
    <name type="scientific">Salinirubrum litoreum</name>
    <dbReference type="NCBI Taxonomy" id="1126234"/>
    <lineage>
        <taxon>Archaea</taxon>
        <taxon>Methanobacteriati</taxon>
        <taxon>Methanobacteriota</taxon>
        <taxon>Stenosarchaea group</taxon>
        <taxon>Halobacteria</taxon>
        <taxon>Halobacteriales</taxon>
        <taxon>Haloferacaceae</taxon>
        <taxon>Salinirubrum</taxon>
    </lineage>
</organism>
<evidence type="ECO:0000313" key="3">
    <source>
        <dbReference type="EMBL" id="MFC5366833.1"/>
    </source>
</evidence>
<accession>A0ABD5RA63</accession>
<keyword evidence="1" id="KW-1133">Transmembrane helix</keyword>
<feature type="transmembrane region" description="Helical" evidence="1">
    <location>
        <begin position="69"/>
        <end position="87"/>
    </location>
</feature>
<dbReference type="EMBL" id="JBHSKX010000001">
    <property type="protein sequence ID" value="MFC5366833.1"/>
    <property type="molecule type" value="Genomic_DNA"/>
</dbReference>
<feature type="transmembrane region" description="Helical" evidence="1">
    <location>
        <begin position="13"/>
        <end position="34"/>
    </location>
</feature>
<keyword evidence="1" id="KW-0472">Membrane</keyword>
<dbReference type="RefSeq" id="WP_227227831.1">
    <property type="nucleotide sequence ID" value="NZ_JAJCVJ010000001.1"/>
</dbReference>
<feature type="transmembrane region" description="Helical" evidence="1">
    <location>
        <begin position="41"/>
        <end position="57"/>
    </location>
</feature>
<evidence type="ECO:0000313" key="4">
    <source>
        <dbReference type="Proteomes" id="UP001596201"/>
    </source>
</evidence>
<dbReference type="InterPro" id="IPR058362">
    <property type="entry name" value="DUF8049"/>
</dbReference>
<dbReference type="Proteomes" id="UP001596201">
    <property type="component" value="Unassembled WGS sequence"/>
</dbReference>
<sequence>MSAIEEFGARADLLVAAVVAGCLVALTLTLEFLLGVGDVSALVRIAPLYVYLLYLVFDNYVPEVVSPVVLWSALSVLVSVGVVVLYAV</sequence>
<keyword evidence="1" id="KW-0812">Transmembrane</keyword>